<accession>A0AAI8VA71</accession>
<protein>
    <submittedName>
        <fullName evidence="1">Uu.00g040380.m01.CDS01</fullName>
    </submittedName>
</protein>
<organism evidence="1 2">
    <name type="scientific">Anthostomella pinea</name>
    <dbReference type="NCBI Taxonomy" id="933095"/>
    <lineage>
        <taxon>Eukaryota</taxon>
        <taxon>Fungi</taxon>
        <taxon>Dikarya</taxon>
        <taxon>Ascomycota</taxon>
        <taxon>Pezizomycotina</taxon>
        <taxon>Sordariomycetes</taxon>
        <taxon>Xylariomycetidae</taxon>
        <taxon>Xylariales</taxon>
        <taxon>Xylariaceae</taxon>
        <taxon>Anthostomella</taxon>
    </lineage>
</organism>
<dbReference type="PANTHER" id="PTHR47784">
    <property type="entry name" value="STEROL UPTAKE CONTROL PROTEIN 2"/>
    <property type="match status" value="1"/>
</dbReference>
<comment type="caution">
    <text evidence="1">The sequence shown here is derived from an EMBL/GenBank/DDBJ whole genome shotgun (WGS) entry which is preliminary data.</text>
</comment>
<dbReference type="AlphaFoldDB" id="A0AAI8VA71"/>
<reference evidence="1" key="1">
    <citation type="submission" date="2023-10" db="EMBL/GenBank/DDBJ databases">
        <authorList>
            <person name="Hackl T."/>
        </authorList>
    </citation>
    <scope>NUCLEOTIDE SEQUENCE</scope>
</reference>
<dbReference type="GO" id="GO:0001228">
    <property type="term" value="F:DNA-binding transcription activator activity, RNA polymerase II-specific"/>
    <property type="evidence" value="ECO:0007669"/>
    <property type="project" value="TreeGrafter"/>
</dbReference>
<dbReference type="InterPro" id="IPR053157">
    <property type="entry name" value="Sterol_Uptake_Regulator"/>
</dbReference>
<dbReference type="EMBL" id="CAUWAG010000003">
    <property type="protein sequence ID" value="CAJ2501185.1"/>
    <property type="molecule type" value="Genomic_DNA"/>
</dbReference>
<sequence length="299" mass="33591">MTHVALFNNLLSKEFLSMEESGHPDVIPSALYIQCGLETPYMMHQLLAASALHLSIKTPESRGHYREYATGLQTRALSLFNQSNPILEVTSSNCVQMFMFSSMIGVHLLCDTLYYQRDSLEGFVDSFTHCLAANRGILTVIDQSRNLLHETELGPHLRLPEVLMQSTDGSGSECAALWDLANAADITPSARKAYRDAIFYLQRLFDAQQSSSGDRTRMPMVFVWQAIVPLDYVGLLRQRQPIALVILAHYAVLLHRGRGLWLIGQGGRFLIESIYGSLPDWQPWLKFPITALRDESTAT</sequence>
<keyword evidence="2" id="KW-1185">Reference proteome</keyword>
<dbReference type="PANTHER" id="PTHR47784:SF4">
    <property type="entry name" value="ZN(II)2CYS6 TRANSCRIPTION FACTOR (EUROFUNG)"/>
    <property type="match status" value="1"/>
</dbReference>
<evidence type="ECO:0000313" key="1">
    <source>
        <dbReference type="EMBL" id="CAJ2501185.1"/>
    </source>
</evidence>
<proteinExistence type="predicted"/>
<dbReference type="Proteomes" id="UP001295740">
    <property type="component" value="Unassembled WGS sequence"/>
</dbReference>
<gene>
    <name evidence="1" type="ORF">KHLLAP_LOCUS1653</name>
</gene>
<name>A0AAI8VA71_9PEZI</name>
<evidence type="ECO:0000313" key="2">
    <source>
        <dbReference type="Proteomes" id="UP001295740"/>
    </source>
</evidence>